<evidence type="ECO:0000313" key="23">
    <source>
        <dbReference type="RefSeq" id="XP_023384362.1"/>
    </source>
</evidence>
<proteinExistence type="predicted"/>
<keyword evidence="22" id="KW-1185">Reference proteome</keyword>
<feature type="binding site" evidence="17">
    <location>
        <position position="276"/>
    </location>
    <ligand>
        <name>Ca(2+)</name>
        <dbReference type="ChEBI" id="CHEBI:29108"/>
        <label>1</label>
    </ligand>
</feature>
<feature type="domain" description="PLAC" evidence="21">
    <location>
        <begin position="1042"/>
        <end position="1079"/>
    </location>
</feature>
<dbReference type="OrthoDB" id="10035764at2759"/>
<reference evidence="23" key="1">
    <citation type="submission" date="2025-08" db="UniProtKB">
        <authorList>
            <consortium name="RefSeq"/>
        </authorList>
    </citation>
    <scope>IDENTIFICATION</scope>
    <source>
        <tissue evidence="23">Kidney</tissue>
    </source>
</reference>
<comment type="subcellular location">
    <subcellularLocation>
        <location evidence="1">Secreted</location>
        <location evidence="1">Extracellular space</location>
        <location evidence="1">Extracellular matrix</location>
    </subcellularLocation>
</comment>
<feature type="disulfide bond" evidence="18">
    <location>
        <begin position="501"/>
        <end position="526"/>
    </location>
</feature>
<dbReference type="FunFam" id="2.20.100.10:FF:000006">
    <property type="entry name" value="A disintegrin and metalloproteinase with thrombospondin motifs 1"/>
    <property type="match status" value="1"/>
</dbReference>
<feature type="disulfide bond" evidence="18">
    <location>
        <begin position="521"/>
        <end position="552"/>
    </location>
</feature>
<evidence type="ECO:0000256" key="1">
    <source>
        <dbReference type="ARBA" id="ARBA00004498"/>
    </source>
</evidence>
<dbReference type="PROSITE" id="PS50215">
    <property type="entry name" value="ADAM_MEPRO"/>
    <property type="match status" value="1"/>
</dbReference>
<feature type="binding site" evidence="17">
    <location>
        <position position="276"/>
    </location>
    <ligand>
        <name>Ca(2+)</name>
        <dbReference type="ChEBI" id="CHEBI:29108"/>
        <label>2</label>
    </ligand>
</feature>
<dbReference type="GO" id="GO:0006508">
    <property type="term" value="P:proteolysis"/>
    <property type="evidence" value="ECO:0007669"/>
    <property type="project" value="UniProtKB-KW"/>
</dbReference>
<dbReference type="InterPro" id="IPR002870">
    <property type="entry name" value="Peptidase_M12B_N"/>
</dbReference>
<evidence type="ECO:0000313" key="22">
    <source>
        <dbReference type="Proteomes" id="UP000515202"/>
    </source>
</evidence>
<dbReference type="CTD" id="170692"/>
<feature type="disulfide bond" evidence="18">
    <location>
        <begin position="433"/>
        <end position="457"/>
    </location>
</feature>
<dbReference type="Gene3D" id="3.40.1620.60">
    <property type="match status" value="1"/>
</dbReference>
<evidence type="ECO:0000256" key="18">
    <source>
        <dbReference type="PIRSR" id="PIRSR613273-3"/>
    </source>
</evidence>
<dbReference type="GO" id="GO:0031012">
    <property type="term" value="C:extracellular matrix"/>
    <property type="evidence" value="ECO:0007669"/>
    <property type="project" value="TreeGrafter"/>
</dbReference>
<dbReference type="Pfam" id="PF17771">
    <property type="entry name" value="ADAMTS_CR_2"/>
    <property type="match status" value="1"/>
</dbReference>
<feature type="binding site" evidence="17 19">
    <location>
        <position position="426"/>
    </location>
    <ligand>
        <name>Zn(2+)</name>
        <dbReference type="ChEBI" id="CHEBI:29105"/>
        <note>catalytic</note>
    </ligand>
</feature>
<evidence type="ECO:0000256" key="16">
    <source>
        <dbReference type="PIRSR" id="PIRSR613273-1"/>
    </source>
</evidence>
<organism evidence="22 23">
    <name type="scientific">Pteropus vampyrus</name>
    <name type="common">Large flying fox</name>
    <dbReference type="NCBI Taxonomy" id="132908"/>
    <lineage>
        <taxon>Eukaryota</taxon>
        <taxon>Metazoa</taxon>
        <taxon>Chordata</taxon>
        <taxon>Craniata</taxon>
        <taxon>Vertebrata</taxon>
        <taxon>Euteleostomi</taxon>
        <taxon>Mammalia</taxon>
        <taxon>Eutheria</taxon>
        <taxon>Laurasiatheria</taxon>
        <taxon>Chiroptera</taxon>
        <taxon>Yinpterochiroptera</taxon>
        <taxon>Pteropodoidea</taxon>
        <taxon>Pteropodidae</taxon>
        <taxon>Pteropodinae</taxon>
        <taxon>Pteropus</taxon>
    </lineage>
</organism>
<feature type="binding site" evidence="17 19">
    <location>
        <position position="420"/>
    </location>
    <ligand>
        <name>Zn(2+)</name>
        <dbReference type="ChEBI" id="CHEBI:29105"/>
        <note>catalytic</note>
    </ligand>
</feature>
<dbReference type="SMART" id="SM00209">
    <property type="entry name" value="TSP1"/>
    <property type="match status" value="6"/>
</dbReference>
<dbReference type="PROSITE" id="PS50092">
    <property type="entry name" value="TSP1"/>
    <property type="match status" value="5"/>
</dbReference>
<feature type="disulfide bond" evidence="18">
    <location>
        <begin position="546"/>
        <end position="557"/>
    </location>
</feature>
<feature type="disulfide bond" evidence="18">
    <location>
        <begin position="581"/>
        <end position="618"/>
    </location>
</feature>
<dbReference type="GO" id="GO:0004222">
    <property type="term" value="F:metalloendopeptidase activity"/>
    <property type="evidence" value="ECO:0007669"/>
    <property type="project" value="InterPro"/>
</dbReference>
<feature type="domain" description="Peptidase M12B" evidence="20">
    <location>
        <begin position="273"/>
        <end position="478"/>
    </location>
</feature>
<dbReference type="InterPro" id="IPR050439">
    <property type="entry name" value="ADAMTS_ADAMTS-like"/>
</dbReference>
<dbReference type="PRINTS" id="PR01857">
    <property type="entry name" value="ADAMTSFAMILY"/>
</dbReference>
<evidence type="ECO:0000256" key="2">
    <source>
        <dbReference type="ARBA" id="ARBA00022525"/>
    </source>
</evidence>
<evidence type="ECO:0000259" key="21">
    <source>
        <dbReference type="PROSITE" id="PS50900"/>
    </source>
</evidence>
<dbReference type="PANTHER" id="PTHR13723">
    <property type="entry name" value="ADAMTS A DISINTEGRIN AND METALLOPROTEASE WITH THROMBOSPONDIN MOTIFS PROTEASE"/>
    <property type="match status" value="1"/>
</dbReference>
<evidence type="ECO:0000256" key="17">
    <source>
        <dbReference type="PIRSR" id="PIRSR613273-2"/>
    </source>
</evidence>
<dbReference type="KEGG" id="pvp:105289871"/>
<keyword evidence="13 18" id="KW-1015">Disulfide bond</keyword>
<comment type="cofactor">
    <cofactor evidence="17">
        <name>Zn(2+)</name>
        <dbReference type="ChEBI" id="CHEBI:29105"/>
    </cofactor>
    <text evidence="17">Binds 1 zinc ion per subunit.</text>
</comment>
<dbReference type="GO" id="GO:0030198">
    <property type="term" value="P:extracellular matrix organization"/>
    <property type="evidence" value="ECO:0007669"/>
    <property type="project" value="InterPro"/>
</dbReference>
<keyword evidence="7" id="KW-0732">Signal</keyword>
<evidence type="ECO:0000256" key="15">
    <source>
        <dbReference type="ARBA" id="ARBA00068953"/>
    </source>
</evidence>
<dbReference type="FunFam" id="2.20.100.10:FF:000088">
    <property type="entry name" value="A disintegrin and metalloproteinase with thrombospondin motifs 18"/>
    <property type="match status" value="1"/>
</dbReference>
<feature type="binding site" evidence="17 19">
    <location>
        <position position="416"/>
    </location>
    <ligand>
        <name>Zn(2+)</name>
        <dbReference type="ChEBI" id="CHEBI:29105"/>
        <note>catalytic</note>
    </ligand>
</feature>
<accession>A0A6P6CAF3</accession>
<keyword evidence="9" id="KW-0378">Hydrolase</keyword>
<dbReference type="AlphaFoldDB" id="A0A6P6CAF3"/>
<evidence type="ECO:0000256" key="13">
    <source>
        <dbReference type="ARBA" id="ARBA00023157"/>
    </source>
</evidence>
<dbReference type="InterPro" id="IPR001590">
    <property type="entry name" value="Peptidase_M12B"/>
</dbReference>
<dbReference type="CDD" id="cd04273">
    <property type="entry name" value="ZnMc_ADAMTS_like"/>
    <property type="match status" value="1"/>
</dbReference>
<dbReference type="RefSeq" id="XP_023384362.1">
    <property type="nucleotide sequence ID" value="XM_023528594.1"/>
</dbReference>
<evidence type="ECO:0000256" key="8">
    <source>
        <dbReference type="ARBA" id="ARBA00022737"/>
    </source>
</evidence>
<feature type="active site" evidence="16 19">
    <location>
        <position position="417"/>
    </location>
</feature>
<keyword evidence="17" id="KW-0106">Calcium</keyword>
<dbReference type="FunFam" id="3.40.1620.60:FF:000002">
    <property type="entry name" value="A disintegrin and metalloproteinase with thrombospondin motifs 10"/>
    <property type="match status" value="1"/>
</dbReference>
<dbReference type="Pfam" id="PF01562">
    <property type="entry name" value="Pep_M12B_propep"/>
    <property type="match status" value="1"/>
</dbReference>
<dbReference type="GeneID" id="105289871"/>
<keyword evidence="3" id="KW-0272">Extracellular matrix</keyword>
<dbReference type="InterPro" id="IPR000884">
    <property type="entry name" value="TSP1_rpt"/>
</dbReference>
<dbReference type="FunFam" id="2.20.100.10:FF:000066">
    <property type="entry name" value="A disintegrin and metalloproteinase with thrombospondin motifs 18"/>
    <property type="match status" value="1"/>
</dbReference>
<keyword evidence="4" id="KW-0645">Protease</keyword>
<dbReference type="FunFam" id="2.20.100.10:FF:000005">
    <property type="entry name" value="ADAM metallopeptidase with thrombospondin type 1 motif 9"/>
    <property type="match status" value="1"/>
</dbReference>
<feature type="disulfide bond" evidence="18">
    <location>
        <begin position="585"/>
        <end position="623"/>
    </location>
</feature>
<feature type="disulfide bond" evidence="18">
    <location>
        <begin position="349"/>
        <end position="400"/>
    </location>
</feature>
<dbReference type="InterPro" id="IPR013273">
    <property type="entry name" value="ADAMTS/ADAMTS-like"/>
</dbReference>
<evidence type="ECO:0000256" key="19">
    <source>
        <dbReference type="PROSITE-ProRule" id="PRU00276"/>
    </source>
</evidence>
<evidence type="ECO:0000256" key="14">
    <source>
        <dbReference type="ARBA" id="ARBA00023180"/>
    </source>
</evidence>
<evidence type="ECO:0000256" key="10">
    <source>
        <dbReference type="ARBA" id="ARBA00022833"/>
    </source>
</evidence>
<dbReference type="InterPro" id="IPR010909">
    <property type="entry name" value="PLAC"/>
</dbReference>
<evidence type="ECO:0000256" key="5">
    <source>
        <dbReference type="ARBA" id="ARBA00022685"/>
    </source>
</evidence>
<sequence>MGRISSSQSEQDPAKEKRLFLPLSTSPWQCFCGCYGGGRGFTKVLLHKVAFLLNTRGSHGYSLGTQEHFKALQLCCLCCASVAAALASDSSGGGGGLNDDYVFVTPVEVDSGGSYISHDILHNGRKKRSALSASSSLHYRFSAFGQELHLELKPSAILSSHFIVQVLGKDGASETRGPTVQRCFYQGFIRNDSSSSVAVSTCAGLSGLIRTRKNEFLISPLPQLCSVLMSLPNALLFIVDAPKPPTEDTYLRFDEYGSTGRPRRSAGKSATGLNVETLVVADRKMVEKHGKANVTTYILTVMNMVSSLFKDGTIGSDINIVVVSLILLEQDPGGLLINHHADQSLNSFCQWQSALIGKNGKRHDHAILLTGFDICSWKNEPCDTLGFAPISGMCSKYRSCTINEDTGLGLAFTIAHESGHNFGMIHDGEGNPCRKAEGNIMSPTLTGNNGVFSWSSCSRQYLKKFLSTPQAGCLVDEPKQTGQYKYPDKLPGQIYDADTQCKWQFGAKAKLCSLGFVKDICKSLWCHRLGHRCETKFMPAAEGTVCGLSMWCRQGQCVKFGEHGPRPIHGQWSAWSKWSDCSRTCGGGVRYQERHCNNPKPQYGGKFCPGSSRIYQLCNINPCNENSLDFRAQQCAEYNSKPFRGWFYQWKPYTEVEEEDRCRLYCKAENFEFFFAMSGKVKDGTPCSPNKNDVCIDGICEILMQGKNPGIAWKYALPKVMSGSQPATERHIHAWSTVHSNCSVSCGGGYISVKAICLRDQNTQVNSSFCNARTRPATEPKVCNAFSCPAYWKPGEWSVCSRSCARGQQSRKIQCVQKKPFQKEVAVLHSLCPVSTPTQVQFCNSHACPPGWSLGPWSQCSKTCGRGVRKREILCKSSATGEGLPDSLCSSTPRPEAQEGCVLGRCPRNNRLQWVVSSWSECSVTCGLGVRKRQMKCNEKAFQGKLITFPERRCRNIKKPNLDLEETCNRGACPVRPVYNVAAGWYSSPWQQCTVTCGGGVQTRSVHCVQQGRPSSSCLLQQKPPVLRACNTNFCPAPEKREDPSCVDFFSWCHLVPQHGVCNHKFYGKQCCKSCTRKS</sequence>
<keyword evidence="6 17" id="KW-0479">Metal-binding</keyword>
<dbReference type="SUPFAM" id="SSF82895">
    <property type="entry name" value="TSP-1 type 1 repeat"/>
    <property type="match status" value="6"/>
</dbReference>
<evidence type="ECO:0000256" key="9">
    <source>
        <dbReference type="ARBA" id="ARBA00022801"/>
    </source>
</evidence>
<dbReference type="Pfam" id="PF08686">
    <property type="entry name" value="PLAC"/>
    <property type="match status" value="1"/>
</dbReference>
<dbReference type="Pfam" id="PF01421">
    <property type="entry name" value="Reprolysin"/>
    <property type="match status" value="1"/>
</dbReference>
<feature type="binding site" evidence="17">
    <location>
        <position position="364"/>
    </location>
    <ligand>
        <name>Ca(2+)</name>
        <dbReference type="ChEBI" id="CHEBI:29108"/>
        <label>1</label>
    </ligand>
</feature>
<protein>
    <recommendedName>
        <fullName evidence="15">A disintegrin and metalloproteinase with thrombospondin motifs 18</fullName>
    </recommendedName>
</protein>
<dbReference type="Pfam" id="PF19030">
    <property type="entry name" value="TSP1_ADAMTS"/>
    <property type="match status" value="4"/>
</dbReference>
<evidence type="ECO:0000256" key="3">
    <source>
        <dbReference type="ARBA" id="ARBA00022530"/>
    </source>
</evidence>
<name>A0A6P6CAF3_PTEVA</name>
<dbReference type="PROSITE" id="PS50900">
    <property type="entry name" value="PLAC"/>
    <property type="match status" value="1"/>
</dbReference>
<dbReference type="FunFam" id="2.20.100.10:FF:000009">
    <property type="entry name" value="ADAMTS-like protein 3 isoform A"/>
    <property type="match status" value="1"/>
</dbReference>
<feature type="binding site" evidence="17">
    <location>
        <position position="476"/>
    </location>
    <ligand>
        <name>Ca(2+)</name>
        <dbReference type="ChEBI" id="CHEBI:29108"/>
        <label>1</label>
    </ligand>
</feature>
<dbReference type="GO" id="GO:0046872">
    <property type="term" value="F:metal ion binding"/>
    <property type="evidence" value="ECO:0007669"/>
    <property type="project" value="UniProtKB-KW"/>
</dbReference>
<dbReference type="InterPro" id="IPR041645">
    <property type="entry name" value="ADAMTS_CR_2"/>
</dbReference>
<comment type="caution">
    <text evidence="19">Lacks conserved residue(s) required for the propagation of feature annotation.</text>
</comment>
<evidence type="ECO:0000256" key="12">
    <source>
        <dbReference type="ARBA" id="ARBA00023145"/>
    </source>
</evidence>
<keyword evidence="12" id="KW-0865">Zymogen</keyword>
<dbReference type="Gene3D" id="3.40.390.10">
    <property type="entry name" value="Collagenase (Catalytic Domain)"/>
    <property type="match status" value="1"/>
</dbReference>
<keyword evidence="14" id="KW-0325">Glycoprotein</keyword>
<dbReference type="FunFam" id="3.40.390.10:FF:000001">
    <property type="entry name" value="A disintegrin and metalloproteinase with thrombospondin motifs 1"/>
    <property type="match status" value="1"/>
</dbReference>
<evidence type="ECO:0000256" key="11">
    <source>
        <dbReference type="ARBA" id="ARBA00023049"/>
    </source>
</evidence>
<keyword evidence="2" id="KW-0964">Secreted</keyword>
<evidence type="ECO:0000256" key="6">
    <source>
        <dbReference type="ARBA" id="ARBA00022723"/>
    </source>
</evidence>
<evidence type="ECO:0000256" key="4">
    <source>
        <dbReference type="ARBA" id="ARBA00022670"/>
    </source>
</evidence>
<feature type="disulfide bond" evidence="18">
    <location>
        <begin position="375"/>
        <end position="382"/>
    </location>
</feature>
<keyword evidence="10 17" id="KW-0862">Zinc</keyword>
<dbReference type="Proteomes" id="UP000515202">
    <property type="component" value="Unplaced"/>
</dbReference>
<dbReference type="Pfam" id="PF00090">
    <property type="entry name" value="TSP_1"/>
    <property type="match status" value="1"/>
</dbReference>
<keyword evidence="11 23" id="KW-0482">Metalloprotease</keyword>
<feature type="disulfide bond" evidence="18">
    <location>
        <begin position="512"/>
        <end position="533"/>
    </location>
</feature>
<dbReference type="InterPro" id="IPR036383">
    <property type="entry name" value="TSP1_rpt_sf"/>
</dbReference>
<feature type="disulfide bond" evidence="18">
    <location>
        <begin position="596"/>
        <end position="608"/>
    </location>
</feature>
<feature type="disulfide bond" evidence="18">
    <location>
        <begin position="394"/>
        <end position="473"/>
    </location>
</feature>
<dbReference type="PANTHER" id="PTHR13723:SF167">
    <property type="entry name" value="A DISINTEGRIN AND METALLOPROTEINASE WITH THROMBOSPONDIN MOTIFS 18"/>
    <property type="match status" value="1"/>
</dbReference>
<gene>
    <name evidence="23" type="primary">ADAMTS18</name>
</gene>
<dbReference type="GO" id="GO:0090331">
    <property type="term" value="P:negative regulation of platelet aggregation"/>
    <property type="evidence" value="ECO:0007669"/>
    <property type="project" value="UniProtKB-ARBA"/>
</dbReference>
<dbReference type="InterPro" id="IPR024079">
    <property type="entry name" value="MetalloPept_cat_dom_sf"/>
</dbReference>
<keyword evidence="5" id="KW-0165">Cleavage on pair of basic residues</keyword>
<evidence type="ECO:0000259" key="20">
    <source>
        <dbReference type="PROSITE" id="PS50215"/>
    </source>
</evidence>
<feature type="binding site" evidence="17">
    <location>
        <position position="473"/>
    </location>
    <ligand>
        <name>Ca(2+)</name>
        <dbReference type="ChEBI" id="CHEBI:29108"/>
        <label>1</label>
    </ligand>
</feature>
<dbReference type="Gene3D" id="2.20.100.10">
    <property type="entry name" value="Thrombospondin type-1 (TSP1) repeat"/>
    <property type="match status" value="6"/>
</dbReference>
<keyword evidence="8" id="KW-0677">Repeat</keyword>
<dbReference type="SUPFAM" id="SSF55486">
    <property type="entry name" value="Metalloproteases ('zincins'), catalytic domain"/>
    <property type="match status" value="1"/>
</dbReference>
<feature type="binding site" evidence="17">
    <location>
        <position position="476"/>
    </location>
    <ligand>
        <name>Ca(2+)</name>
        <dbReference type="ChEBI" id="CHEBI:29108"/>
        <label>2</label>
    </ligand>
</feature>
<evidence type="ECO:0000256" key="7">
    <source>
        <dbReference type="ARBA" id="ARBA00022729"/>
    </source>
</evidence>